<proteinExistence type="predicted"/>
<feature type="region of interest" description="Disordered" evidence="1">
    <location>
        <begin position="170"/>
        <end position="203"/>
    </location>
</feature>
<dbReference type="EMBL" id="SSTD01009372">
    <property type="protein sequence ID" value="TYK14278.1"/>
    <property type="molecule type" value="Genomic_DNA"/>
</dbReference>
<evidence type="ECO:0000256" key="1">
    <source>
        <dbReference type="SAM" id="MobiDB-lite"/>
    </source>
</evidence>
<evidence type="ECO:0000313" key="5">
    <source>
        <dbReference type="Proteomes" id="UP000321947"/>
    </source>
</evidence>
<reference evidence="4 5" key="1">
    <citation type="submission" date="2019-08" db="EMBL/GenBank/DDBJ databases">
        <title>Draft genome sequences of two oriental melons (Cucumis melo L. var makuwa).</title>
        <authorList>
            <person name="Kwon S.-Y."/>
        </authorList>
    </citation>
    <scope>NUCLEOTIDE SEQUENCE [LARGE SCALE GENOMIC DNA]</scope>
    <source>
        <strain evidence="5">cv. Chang Bougi</strain>
        <strain evidence="4">cv. SW 3</strain>
        <tissue evidence="2">Leaf</tissue>
    </source>
</reference>
<protein>
    <submittedName>
        <fullName evidence="2">Uncharacterized protein</fullName>
    </submittedName>
</protein>
<evidence type="ECO:0000313" key="3">
    <source>
        <dbReference type="EMBL" id="TYK14278.1"/>
    </source>
</evidence>
<dbReference type="Proteomes" id="UP000321947">
    <property type="component" value="Unassembled WGS sequence"/>
</dbReference>
<dbReference type="AlphaFoldDB" id="A0A5A7THF9"/>
<evidence type="ECO:0000313" key="4">
    <source>
        <dbReference type="Proteomes" id="UP000321393"/>
    </source>
</evidence>
<gene>
    <name evidence="3" type="ORF">E5676_scaffold4170G00120</name>
    <name evidence="2" type="ORF">E6C27_scaffold529G00290</name>
</gene>
<organism evidence="2 4">
    <name type="scientific">Cucumis melo var. makuwa</name>
    <name type="common">Oriental melon</name>
    <dbReference type="NCBI Taxonomy" id="1194695"/>
    <lineage>
        <taxon>Eukaryota</taxon>
        <taxon>Viridiplantae</taxon>
        <taxon>Streptophyta</taxon>
        <taxon>Embryophyta</taxon>
        <taxon>Tracheophyta</taxon>
        <taxon>Spermatophyta</taxon>
        <taxon>Magnoliopsida</taxon>
        <taxon>eudicotyledons</taxon>
        <taxon>Gunneridae</taxon>
        <taxon>Pentapetalae</taxon>
        <taxon>rosids</taxon>
        <taxon>fabids</taxon>
        <taxon>Cucurbitales</taxon>
        <taxon>Cucurbitaceae</taxon>
        <taxon>Benincaseae</taxon>
        <taxon>Cucumis</taxon>
    </lineage>
</organism>
<accession>A0A5A7THF9</accession>
<sequence>MWRKRLSYYKKRRKSSYSVVTEIGLQLVSSMSNLKFGQKIYMLARNLFQAMEVRRAFKNLPLTAWNMSTYKQIGDACGGLVEVSKSTMRKTYLIEVRLKIRHNYTRLILAQINITDNKNNIFTVQTISYTEGRWFKERNANIHGSFTRQAALKFNEFDFEAKQYSFMRFTATPPKKEEKKPKKTQKNSRNSNERPSISNSLDSTSKAIIISDNSDGGRGSDERLKSVISAKPLRIESPTFKDNSTCLDRTPMPLKISPKKGTYIHRKMKSPKMIYRVKNNHNKAIVLSAKQIVEAEKKEKTFNLIVDLGKKDINEEIFKKQLINWLKDNNLKLAPAFDNNVSSSKINLDNENNVGIDYEPLGSNSSP</sequence>
<comment type="caution">
    <text evidence="2">The sequence shown here is derived from an EMBL/GenBank/DDBJ whole genome shotgun (WGS) entry which is preliminary data.</text>
</comment>
<name>A0A5A7THF9_CUCMM</name>
<dbReference type="OrthoDB" id="999103at2759"/>
<dbReference type="EMBL" id="SSTE01017161">
    <property type="protein sequence ID" value="KAA0040709.1"/>
    <property type="molecule type" value="Genomic_DNA"/>
</dbReference>
<feature type="compositionally biased region" description="Polar residues" evidence="1">
    <location>
        <begin position="187"/>
        <end position="203"/>
    </location>
</feature>
<dbReference type="Proteomes" id="UP000321393">
    <property type="component" value="Unassembled WGS sequence"/>
</dbReference>
<evidence type="ECO:0000313" key="2">
    <source>
        <dbReference type="EMBL" id="KAA0040709.1"/>
    </source>
</evidence>